<reference evidence="1" key="1">
    <citation type="submission" date="2021-01" db="EMBL/GenBank/DDBJ databases">
        <authorList>
            <consortium name="Genoscope - CEA"/>
            <person name="William W."/>
        </authorList>
    </citation>
    <scope>NUCLEOTIDE SEQUENCE</scope>
</reference>
<keyword evidence="2" id="KW-1185">Reference proteome</keyword>
<comment type="caution">
    <text evidence="1">The sequence shown here is derived from an EMBL/GenBank/DDBJ whole genome shotgun (WGS) entry which is preliminary data.</text>
</comment>
<name>A0A8S1RI25_9CILI</name>
<accession>A0A8S1RI25</accession>
<dbReference type="AlphaFoldDB" id="A0A8S1RI25"/>
<dbReference type="OrthoDB" id="10511754at2759"/>
<evidence type="ECO:0000313" key="1">
    <source>
        <dbReference type="EMBL" id="CAD8127217.1"/>
    </source>
</evidence>
<gene>
    <name evidence="1" type="ORF">PSON_ATCC_30995.1.T1740023</name>
</gene>
<organism evidence="1 2">
    <name type="scientific">Paramecium sonneborni</name>
    <dbReference type="NCBI Taxonomy" id="65129"/>
    <lineage>
        <taxon>Eukaryota</taxon>
        <taxon>Sar</taxon>
        <taxon>Alveolata</taxon>
        <taxon>Ciliophora</taxon>
        <taxon>Intramacronucleata</taxon>
        <taxon>Oligohymenophorea</taxon>
        <taxon>Peniculida</taxon>
        <taxon>Parameciidae</taxon>
        <taxon>Paramecium</taxon>
    </lineage>
</organism>
<proteinExistence type="predicted"/>
<dbReference type="Proteomes" id="UP000692954">
    <property type="component" value="Unassembled WGS sequence"/>
</dbReference>
<sequence>MGFMLLTQRKVQQRNNYLWNSESLDRLALQNYIDILSQENQSIMLLYIFQHRKKLVKQRKL</sequence>
<evidence type="ECO:0000313" key="2">
    <source>
        <dbReference type="Proteomes" id="UP000692954"/>
    </source>
</evidence>
<protein>
    <submittedName>
        <fullName evidence="1">Uncharacterized protein</fullName>
    </submittedName>
</protein>
<dbReference type="EMBL" id="CAJJDN010000174">
    <property type="protein sequence ID" value="CAD8127217.1"/>
    <property type="molecule type" value="Genomic_DNA"/>
</dbReference>